<evidence type="ECO:0000313" key="3">
    <source>
        <dbReference type="Proteomes" id="UP001431313"/>
    </source>
</evidence>
<evidence type="ECO:0000313" key="2">
    <source>
        <dbReference type="EMBL" id="MCS0636668.1"/>
    </source>
</evidence>
<organism evidence="2 3">
    <name type="scientific">Streptomyces pyxinae</name>
    <dbReference type="NCBI Taxonomy" id="2970734"/>
    <lineage>
        <taxon>Bacteria</taxon>
        <taxon>Bacillati</taxon>
        <taxon>Actinomycetota</taxon>
        <taxon>Actinomycetes</taxon>
        <taxon>Kitasatosporales</taxon>
        <taxon>Streptomycetaceae</taxon>
        <taxon>Streptomyces</taxon>
    </lineage>
</organism>
<protein>
    <submittedName>
        <fullName evidence="2">GNAT family N-acetyltransferase</fullName>
    </submittedName>
</protein>
<feature type="domain" description="N-acetyltransferase" evidence="1">
    <location>
        <begin position="1"/>
        <end position="160"/>
    </location>
</feature>
<sequence length="175" mass="19701">MRPAAPADGPAVRTLILARSTWLEERQLPSWRGSADDVAGQTENSDGSMWVLTDDETGRVIGCTTIQQATPPWGWTAQELDEPADYLYTTVTDPADRTHRPGTLIALWAVDRAAHTGRTWVRRGCVFPGLVRYYESQGFAVVHEVQRTRNRFYLMARKAEVLPEIMTAVRTWEPS</sequence>
<dbReference type="InterPro" id="IPR000182">
    <property type="entry name" value="GNAT_dom"/>
</dbReference>
<proteinExistence type="predicted"/>
<gene>
    <name evidence="2" type="ORF">NX801_13570</name>
</gene>
<accession>A0ABT2CGY3</accession>
<dbReference type="Gene3D" id="3.40.630.30">
    <property type="match status" value="1"/>
</dbReference>
<reference evidence="2" key="1">
    <citation type="submission" date="2022-08" db="EMBL/GenBank/DDBJ databases">
        <authorList>
            <person name="Somphong A."/>
            <person name="Phongsopitanun W."/>
        </authorList>
    </citation>
    <scope>NUCLEOTIDE SEQUENCE</scope>
    <source>
        <strain evidence="2">LP05-1</strain>
    </source>
</reference>
<dbReference type="SUPFAM" id="SSF55729">
    <property type="entry name" value="Acyl-CoA N-acyltransferases (Nat)"/>
    <property type="match status" value="1"/>
</dbReference>
<comment type="caution">
    <text evidence="2">The sequence shown here is derived from an EMBL/GenBank/DDBJ whole genome shotgun (WGS) entry which is preliminary data.</text>
</comment>
<name>A0ABT2CGY3_9ACTN</name>
<dbReference type="PROSITE" id="PS51186">
    <property type="entry name" value="GNAT"/>
    <property type="match status" value="1"/>
</dbReference>
<dbReference type="RefSeq" id="WP_258787909.1">
    <property type="nucleotide sequence ID" value="NZ_JANUGQ010000009.1"/>
</dbReference>
<dbReference type="EMBL" id="JANUGQ010000009">
    <property type="protein sequence ID" value="MCS0636668.1"/>
    <property type="molecule type" value="Genomic_DNA"/>
</dbReference>
<dbReference type="Proteomes" id="UP001431313">
    <property type="component" value="Unassembled WGS sequence"/>
</dbReference>
<evidence type="ECO:0000259" key="1">
    <source>
        <dbReference type="PROSITE" id="PS51186"/>
    </source>
</evidence>
<keyword evidence="3" id="KW-1185">Reference proteome</keyword>
<dbReference type="InterPro" id="IPR016181">
    <property type="entry name" value="Acyl_CoA_acyltransferase"/>
</dbReference>